<proteinExistence type="predicted"/>
<sequence length="417" mass="48522">MLEYEAYKTYYAYASREKTPKPKLKFLAKVAKSDKQKQPAVMLKTEVLVLLSEVSLIKAEQIKLATKRSKKDFHMSHVSSSGYGVDTQSKVPDEQQQKVTGTNEGASVRPEVPNVPKYNSKSDEESWTFSQDEDDADEETDVNYYKHKEGDDEDMEGEQEQDKEDDMYRVVNINLERSDAELTNAQSNQDTEDTHVTLTIVPLVVQQQSSSVSSHLFDQRVSALETEMFEFKQTNQFIEVVSSILGIVDNHLTSKMKEEVDVVVQRQTNKLKEEAQAENQEFLNQRGRDDQDKDEDPFDGSNQGSKRRRSGKEAESLTLSTHKESKHKIIVVTSLKIIEWFGYSYREEIIVRRQDDKLYKYREGEFKRLRRQNIEDMLLLLVQDKLPNHKLEERYALNVDLRIFTRRIVIQERMEDP</sequence>
<name>A0A6L2L2W7_TANCI</name>
<evidence type="ECO:0000256" key="1">
    <source>
        <dbReference type="SAM" id="MobiDB-lite"/>
    </source>
</evidence>
<reference evidence="2" key="1">
    <citation type="journal article" date="2019" name="Sci. Rep.">
        <title>Draft genome of Tanacetum cinerariifolium, the natural source of mosquito coil.</title>
        <authorList>
            <person name="Yamashiro T."/>
            <person name="Shiraishi A."/>
            <person name="Satake H."/>
            <person name="Nakayama K."/>
        </authorList>
    </citation>
    <scope>NUCLEOTIDE SEQUENCE</scope>
</reference>
<feature type="region of interest" description="Disordered" evidence="1">
    <location>
        <begin position="274"/>
        <end position="319"/>
    </location>
</feature>
<feature type="region of interest" description="Disordered" evidence="1">
    <location>
        <begin position="80"/>
        <end position="139"/>
    </location>
</feature>
<organism evidence="2">
    <name type="scientific">Tanacetum cinerariifolium</name>
    <name type="common">Dalmatian daisy</name>
    <name type="synonym">Chrysanthemum cinerariifolium</name>
    <dbReference type="NCBI Taxonomy" id="118510"/>
    <lineage>
        <taxon>Eukaryota</taxon>
        <taxon>Viridiplantae</taxon>
        <taxon>Streptophyta</taxon>
        <taxon>Embryophyta</taxon>
        <taxon>Tracheophyta</taxon>
        <taxon>Spermatophyta</taxon>
        <taxon>Magnoliopsida</taxon>
        <taxon>eudicotyledons</taxon>
        <taxon>Gunneridae</taxon>
        <taxon>Pentapetalae</taxon>
        <taxon>asterids</taxon>
        <taxon>campanulids</taxon>
        <taxon>Asterales</taxon>
        <taxon>Asteraceae</taxon>
        <taxon>Asteroideae</taxon>
        <taxon>Anthemideae</taxon>
        <taxon>Anthemidinae</taxon>
        <taxon>Tanacetum</taxon>
    </lineage>
</organism>
<evidence type="ECO:0000313" key="2">
    <source>
        <dbReference type="EMBL" id="GEU55207.1"/>
    </source>
</evidence>
<gene>
    <name evidence="2" type="ORF">Tci_027185</name>
</gene>
<dbReference type="EMBL" id="BKCJ010003458">
    <property type="protein sequence ID" value="GEU55207.1"/>
    <property type="molecule type" value="Genomic_DNA"/>
</dbReference>
<comment type="caution">
    <text evidence="2">The sequence shown here is derived from an EMBL/GenBank/DDBJ whole genome shotgun (WGS) entry which is preliminary data.</text>
</comment>
<accession>A0A6L2L2W7</accession>
<protein>
    <submittedName>
        <fullName evidence="2">Uncharacterized protein</fullName>
    </submittedName>
</protein>
<feature type="compositionally biased region" description="Polar residues" evidence="1">
    <location>
        <begin position="80"/>
        <end position="90"/>
    </location>
</feature>
<dbReference type="AlphaFoldDB" id="A0A6L2L2W7"/>